<feature type="region of interest" description="Disordered" evidence="1">
    <location>
        <begin position="1"/>
        <end position="25"/>
    </location>
</feature>
<keyword evidence="2" id="KW-0812">Transmembrane</keyword>
<feature type="compositionally biased region" description="Low complexity" evidence="1">
    <location>
        <begin position="197"/>
        <end position="212"/>
    </location>
</feature>
<dbReference type="Pfam" id="PF01471">
    <property type="entry name" value="PG_binding_1"/>
    <property type="match status" value="1"/>
</dbReference>
<accession>A0A1H8FDV4</accession>
<dbReference type="AlphaFoldDB" id="A0A1H8FDV4"/>
<dbReference type="InterPro" id="IPR002477">
    <property type="entry name" value="Peptidoglycan-bd-like"/>
</dbReference>
<evidence type="ECO:0000256" key="1">
    <source>
        <dbReference type="SAM" id="MobiDB-lite"/>
    </source>
</evidence>
<dbReference type="EMBL" id="FODD01000003">
    <property type="protein sequence ID" value="SEN29765.1"/>
    <property type="molecule type" value="Genomic_DNA"/>
</dbReference>
<keyword evidence="2" id="KW-1133">Transmembrane helix</keyword>
<feature type="transmembrane region" description="Helical" evidence="2">
    <location>
        <begin position="147"/>
        <end position="167"/>
    </location>
</feature>
<evidence type="ECO:0000313" key="5">
    <source>
        <dbReference type="Proteomes" id="UP000181951"/>
    </source>
</evidence>
<feature type="region of interest" description="Disordered" evidence="1">
    <location>
        <begin position="175"/>
        <end position="287"/>
    </location>
</feature>
<evidence type="ECO:0000259" key="3">
    <source>
        <dbReference type="Pfam" id="PF01471"/>
    </source>
</evidence>
<dbReference type="STRING" id="310780.SAMN05216267_1003264"/>
<dbReference type="RefSeq" id="WP_075016256.1">
    <property type="nucleotide sequence ID" value="NZ_FODD01000003.1"/>
</dbReference>
<organism evidence="4 5">
    <name type="scientific">Actinacidiphila rubida</name>
    <dbReference type="NCBI Taxonomy" id="310780"/>
    <lineage>
        <taxon>Bacteria</taxon>
        <taxon>Bacillati</taxon>
        <taxon>Actinomycetota</taxon>
        <taxon>Actinomycetes</taxon>
        <taxon>Kitasatosporales</taxon>
        <taxon>Streptomycetaceae</taxon>
        <taxon>Actinacidiphila</taxon>
    </lineage>
</organism>
<feature type="domain" description="Peptidoglycan binding-like" evidence="3">
    <location>
        <begin position="287"/>
        <end position="349"/>
    </location>
</feature>
<keyword evidence="2" id="KW-0472">Membrane</keyword>
<dbReference type="InterPro" id="IPR036365">
    <property type="entry name" value="PGBD-like_sf"/>
</dbReference>
<keyword evidence="5" id="KW-1185">Reference proteome</keyword>
<dbReference type="Proteomes" id="UP000181951">
    <property type="component" value="Unassembled WGS sequence"/>
</dbReference>
<evidence type="ECO:0000313" key="4">
    <source>
        <dbReference type="EMBL" id="SEN29765.1"/>
    </source>
</evidence>
<proteinExistence type="predicted"/>
<dbReference type="OrthoDB" id="3874291at2"/>
<name>A0A1H8FDV4_9ACTN</name>
<dbReference type="Gene3D" id="1.10.101.10">
    <property type="entry name" value="PGBD-like superfamily/PGBD"/>
    <property type="match status" value="1"/>
</dbReference>
<dbReference type="InterPro" id="IPR036366">
    <property type="entry name" value="PGBDSf"/>
</dbReference>
<protein>
    <submittedName>
        <fullName evidence="4">Putative peptidoglycan binding domain-containing protein</fullName>
    </submittedName>
</protein>
<evidence type="ECO:0000256" key="2">
    <source>
        <dbReference type="SAM" id="Phobius"/>
    </source>
</evidence>
<sequence>MAPQHPDEANAPSHEPEQGPDTAFEGTVLLGTVVPKDLEDGEHRAVERSAQRAAALAATEGFHPLRLRPYVPQPGSETGESTVRRIHDAQEAGAPDSADLGLFAETYDGYEYPDEDELALEALDAERSEAAAAAAARRGRHRRRRRGIVVAAAAVAASALAAGAVAVTGQVMSDEQGAGGQALPDLTSSSVPDVTLPTDAAPATAKGAAPVTQETARARTPVQPAASSPAPASPTPTATTATPTAGIPSSAGTPSGTPSAPASGTPTPTGQPAGQAATPQTLRLGDSGPAVEDLQRRLAEVWVYHGAIDGVFDKQVQHAVETFQVWYWVSDAPDGSHDGVYGPNTRAALERQTSGL</sequence>
<dbReference type="SUPFAM" id="SSF47090">
    <property type="entry name" value="PGBD-like"/>
    <property type="match status" value="1"/>
</dbReference>
<feature type="compositionally biased region" description="Low complexity" evidence="1">
    <location>
        <begin position="220"/>
        <end position="281"/>
    </location>
</feature>
<gene>
    <name evidence="4" type="ORF">SAMN05216267_1003264</name>
</gene>
<reference evidence="4 5" key="1">
    <citation type="submission" date="2016-10" db="EMBL/GenBank/DDBJ databases">
        <authorList>
            <person name="de Groot N.N."/>
        </authorList>
    </citation>
    <scope>NUCLEOTIDE SEQUENCE [LARGE SCALE GENOMIC DNA]</scope>
    <source>
        <strain evidence="4 5">CGMCC 4.2026</strain>
    </source>
</reference>